<gene>
    <name evidence="2" type="ORF">FSB73_09325</name>
</gene>
<dbReference type="PANTHER" id="PTHR34846:SF10">
    <property type="entry name" value="CYTOPLASMIC PROTEIN"/>
    <property type="match status" value="1"/>
</dbReference>
<dbReference type="InterPro" id="IPR003779">
    <property type="entry name" value="CMD-like"/>
</dbReference>
<reference evidence="2 3" key="1">
    <citation type="journal article" date="2017" name="Int. J. Syst. Evol. Microbiol.">
        <title>Arachidicoccus ginsenosidivorans sp. nov., with ginsenoside-converting activity isolated from ginseng cultivating soil.</title>
        <authorList>
            <person name="Siddiqi M.Z."/>
            <person name="Aslam Z."/>
            <person name="Im W.T."/>
        </authorList>
    </citation>
    <scope>NUCLEOTIDE SEQUENCE [LARGE SCALE GENOMIC DNA]</scope>
    <source>
        <strain evidence="2 3">Gsoil 809</strain>
    </source>
</reference>
<dbReference type="Gene3D" id="1.20.1290.10">
    <property type="entry name" value="AhpD-like"/>
    <property type="match status" value="1"/>
</dbReference>
<evidence type="ECO:0000313" key="2">
    <source>
        <dbReference type="EMBL" id="QEC71837.1"/>
    </source>
</evidence>
<dbReference type="AlphaFoldDB" id="A0A5B8VJV8"/>
<evidence type="ECO:0000259" key="1">
    <source>
        <dbReference type="Pfam" id="PF02627"/>
    </source>
</evidence>
<dbReference type="OrthoDB" id="9801997at2"/>
<dbReference type="RefSeq" id="WP_146781238.1">
    <property type="nucleotide sequence ID" value="NZ_CP042434.1"/>
</dbReference>
<keyword evidence="3" id="KW-1185">Reference proteome</keyword>
<evidence type="ECO:0000313" key="3">
    <source>
        <dbReference type="Proteomes" id="UP000321291"/>
    </source>
</evidence>
<proteinExistence type="predicted"/>
<dbReference type="KEGG" id="agi:FSB73_09325"/>
<dbReference type="EMBL" id="CP042434">
    <property type="protein sequence ID" value="QEC71837.1"/>
    <property type="molecule type" value="Genomic_DNA"/>
</dbReference>
<dbReference type="Pfam" id="PF02627">
    <property type="entry name" value="CMD"/>
    <property type="match status" value="1"/>
</dbReference>
<sequence>METTTTSRSTENNEQHNVAGTKRISLLNAGHKVLATLNHFGTHLMKADLPEQLLHLIYYRVSQINGCAFCLDMHSKDLLAGGENVQRLLTLDAWRETPFFSPQERAALAWAEAVTKLPNGEVPENVYQEAARHFSAAQLMDLTLGVAAINTYNRFNIAFPPEVGGYKPGMFAPRNAVDASN</sequence>
<dbReference type="PANTHER" id="PTHR34846">
    <property type="entry name" value="4-CARBOXYMUCONOLACTONE DECARBOXYLASE FAMILY PROTEIN (AFU_ORTHOLOGUE AFUA_6G11590)"/>
    <property type="match status" value="1"/>
</dbReference>
<organism evidence="2 3">
    <name type="scientific">Arachidicoccus ginsenosidivorans</name>
    <dbReference type="NCBI Taxonomy" id="496057"/>
    <lineage>
        <taxon>Bacteria</taxon>
        <taxon>Pseudomonadati</taxon>
        <taxon>Bacteroidota</taxon>
        <taxon>Chitinophagia</taxon>
        <taxon>Chitinophagales</taxon>
        <taxon>Chitinophagaceae</taxon>
        <taxon>Arachidicoccus</taxon>
    </lineage>
</organism>
<accession>A0A5B8VJV8</accession>
<dbReference type="NCBIfam" id="TIGR00778">
    <property type="entry name" value="ahpD_dom"/>
    <property type="match status" value="1"/>
</dbReference>
<feature type="domain" description="Carboxymuconolactone decarboxylase-like" evidence="1">
    <location>
        <begin position="33"/>
        <end position="113"/>
    </location>
</feature>
<dbReference type="InterPro" id="IPR004675">
    <property type="entry name" value="AhpD_core"/>
</dbReference>
<name>A0A5B8VJV8_9BACT</name>
<dbReference type="SUPFAM" id="SSF69118">
    <property type="entry name" value="AhpD-like"/>
    <property type="match status" value="1"/>
</dbReference>
<dbReference type="GO" id="GO:0051920">
    <property type="term" value="F:peroxiredoxin activity"/>
    <property type="evidence" value="ECO:0007669"/>
    <property type="project" value="InterPro"/>
</dbReference>
<protein>
    <submittedName>
        <fullName evidence="2">Carboxymuconolactone decarboxylase family protein</fullName>
    </submittedName>
</protein>
<dbReference type="Proteomes" id="UP000321291">
    <property type="component" value="Chromosome"/>
</dbReference>
<dbReference type="InterPro" id="IPR029032">
    <property type="entry name" value="AhpD-like"/>
</dbReference>